<name>A0A7J7DBE1_TRIWF</name>
<accession>A0A7J7DBE1</accession>
<comment type="caution">
    <text evidence="2">The sequence shown here is derived from an EMBL/GenBank/DDBJ whole genome shotgun (WGS) entry which is preliminary data.</text>
</comment>
<evidence type="ECO:0000313" key="3">
    <source>
        <dbReference type="Proteomes" id="UP000593562"/>
    </source>
</evidence>
<evidence type="ECO:0000256" key="1">
    <source>
        <dbReference type="SAM" id="MobiDB-lite"/>
    </source>
</evidence>
<dbReference type="Proteomes" id="UP000593562">
    <property type="component" value="Unassembled WGS sequence"/>
</dbReference>
<dbReference type="EMBL" id="JAAARO010000008">
    <property type="protein sequence ID" value="KAF5743604.1"/>
    <property type="molecule type" value="Genomic_DNA"/>
</dbReference>
<reference evidence="2 3" key="1">
    <citation type="journal article" date="2020" name="Nat. Commun.">
        <title>Genome of Tripterygium wilfordii and identification of cytochrome P450 involved in triptolide biosynthesis.</title>
        <authorList>
            <person name="Tu L."/>
            <person name="Su P."/>
            <person name="Zhang Z."/>
            <person name="Gao L."/>
            <person name="Wang J."/>
            <person name="Hu T."/>
            <person name="Zhou J."/>
            <person name="Zhang Y."/>
            <person name="Zhao Y."/>
            <person name="Liu Y."/>
            <person name="Song Y."/>
            <person name="Tong Y."/>
            <person name="Lu Y."/>
            <person name="Yang J."/>
            <person name="Xu C."/>
            <person name="Jia M."/>
            <person name="Peters R.J."/>
            <person name="Huang L."/>
            <person name="Gao W."/>
        </authorList>
    </citation>
    <scope>NUCLEOTIDE SEQUENCE [LARGE SCALE GENOMIC DNA]</scope>
    <source>
        <strain evidence="3">cv. XIE 37</strain>
        <tissue evidence="2">Leaf</tissue>
    </source>
</reference>
<evidence type="ECO:0000313" key="2">
    <source>
        <dbReference type="EMBL" id="KAF5743604.1"/>
    </source>
</evidence>
<feature type="region of interest" description="Disordered" evidence="1">
    <location>
        <begin position="1"/>
        <end position="25"/>
    </location>
</feature>
<organism evidence="2 3">
    <name type="scientific">Tripterygium wilfordii</name>
    <name type="common">Thunder God vine</name>
    <dbReference type="NCBI Taxonomy" id="458696"/>
    <lineage>
        <taxon>Eukaryota</taxon>
        <taxon>Viridiplantae</taxon>
        <taxon>Streptophyta</taxon>
        <taxon>Embryophyta</taxon>
        <taxon>Tracheophyta</taxon>
        <taxon>Spermatophyta</taxon>
        <taxon>Magnoliopsida</taxon>
        <taxon>eudicotyledons</taxon>
        <taxon>Gunneridae</taxon>
        <taxon>Pentapetalae</taxon>
        <taxon>rosids</taxon>
        <taxon>fabids</taxon>
        <taxon>Celastrales</taxon>
        <taxon>Celastraceae</taxon>
        <taxon>Tripterygium</taxon>
    </lineage>
</organism>
<protein>
    <submittedName>
        <fullName evidence="2">Uncharacterized protein</fullName>
    </submittedName>
</protein>
<proteinExistence type="predicted"/>
<gene>
    <name evidence="2" type="ORF">HS088_TW08G00189</name>
</gene>
<sequence>MARGVTSCDEAGATAAGGNVSSSTALFEPTSDFRESSKSYMDYDVGDVFFGTDDLADTRDFLYKEDVIESYRRDRALKLVKRRDKRSSSIAECFEFLKLILCIR</sequence>
<dbReference type="InParanoid" id="A0A7J7DBE1"/>
<keyword evidence="3" id="KW-1185">Reference proteome</keyword>
<dbReference type="AlphaFoldDB" id="A0A7J7DBE1"/>